<dbReference type="Gene3D" id="1.10.101.10">
    <property type="entry name" value="PGBD-like superfamily/PGBD"/>
    <property type="match status" value="1"/>
</dbReference>
<name>A0A9D7HLL4_9PROT</name>
<comment type="caution">
    <text evidence="1">The sequence shown here is derived from an EMBL/GenBank/DDBJ whole genome shotgun (WGS) entry which is preliminary data.</text>
</comment>
<reference evidence="1" key="1">
    <citation type="submission" date="2020-10" db="EMBL/GenBank/DDBJ databases">
        <title>Connecting structure to function with the recovery of over 1000 high-quality activated sludge metagenome-assembled genomes encoding full-length rRNA genes using long-read sequencing.</title>
        <authorList>
            <person name="Singleton C.M."/>
            <person name="Petriglieri F."/>
            <person name="Kristensen J.M."/>
            <person name="Kirkegaard R.H."/>
            <person name="Michaelsen T.Y."/>
            <person name="Andersen M.H."/>
            <person name="Karst S.M."/>
            <person name="Dueholm M.S."/>
            <person name="Nielsen P.H."/>
            <person name="Albertsen M."/>
        </authorList>
    </citation>
    <scope>NUCLEOTIDE SEQUENCE</scope>
    <source>
        <strain evidence="1">Bjer_18-Q3-R1-45_BAT3C.347</strain>
    </source>
</reference>
<dbReference type="InterPro" id="IPR029063">
    <property type="entry name" value="SAM-dependent_MTases_sf"/>
</dbReference>
<evidence type="ECO:0000313" key="2">
    <source>
        <dbReference type="Proteomes" id="UP000807785"/>
    </source>
</evidence>
<dbReference type="Proteomes" id="UP000807785">
    <property type="component" value="Unassembled WGS sequence"/>
</dbReference>
<accession>A0A9D7HLL4</accession>
<protein>
    <submittedName>
        <fullName evidence="1">Uncharacterized protein</fullName>
    </submittedName>
</protein>
<dbReference type="EMBL" id="JADJEV010000003">
    <property type="protein sequence ID" value="MBK6973149.1"/>
    <property type="molecule type" value="Genomic_DNA"/>
</dbReference>
<evidence type="ECO:0000313" key="1">
    <source>
        <dbReference type="EMBL" id="MBK6973149.1"/>
    </source>
</evidence>
<dbReference type="InterPro" id="IPR036366">
    <property type="entry name" value="PGBDSf"/>
</dbReference>
<dbReference type="Gene3D" id="3.40.50.150">
    <property type="entry name" value="Vaccinia Virus protein VP39"/>
    <property type="match status" value="1"/>
</dbReference>
<dbReference type="AlphaFoldDB" id="A0A9D7HLL4"/>
<sequence length="408" mass="43079">MSRISASVGRSDNGTRQCHNLPADQSLVIGLLNRIGQAQGGRRENPLPTNVVRGAATTDLYQAILAFQRAQHLSVDGHVDPEQATLRRLDELAGAPTAAIRSTPTADLPDSIHRSANYVERRVHGVGIVGLGGPFRLDLDANGTRNFTMPRSRFNLSPDPFSGNAEVALTGIYPNEPQALAAVQSSVARRPGFVVYAHYRGPENIIFPTIMSATTTPALIRALQRALDEERQYAQAASSTLLQAFFTLAGLRYAPVVRAAPAAAVATDLQALRQTAQTLLRNQPAGRAVVNLAGAGEVSGAINLNPLVGQQVQAIPNLVRAGAEMVGEIFPAGSVNRIVANDVILGQVNWATTARGCFTALRSGGTVSIAPYAGQLAEHLEAIAAALRSAGFRNVAVEAGRFVTAIKP</sequence>
<proteinExistence type="predicted"/>
<gene>
    <name evidence="1" type="ORF">IPH26_09450</name>
</gene>
<organism evidence="1 2">
    <name type="scientific">Candidatus Methylophosphatis roskildensis</name>
    <dbReference type="NCBI Taxonomy" id="2899263"/>
    <lineage>
        <taxon>Bacteria</taxon>
        <taxon>Pseudomonadati</taxon>
        <taxon>Pseudomonadota</taxon>
        <taxon>Betaproteobacteria</taxon>
        <taxon>Nitrosomonadales</taxon>
        <taxon>Sterolibacteriaceae</taxon>
        <taxon>Candidatus Methylophosphatis</taxon>
    </lineage>
</organism>